<keyword evidence="11 13" id="KW-0472">Membrane</keyword>
<feature type="transmembrane region" description="Helical" evidence="13">
    <location>
        <begin position="286"/>
        <end position="305"/>
    </location>
</feature>
<feature type="transmembrane region" description="Helical" evidence="13">
    <location>
        <begin position="54"/>
        <end position="79"/>
    </location>
</feature>
<dbReference type="Proteomes" id="UP001164726">
    <property type="component" value="Chromosome"/>
</dbReference>
<dbReference type="PIRSF" id="PIRSF006603">
    <property type="entry name" value="DinF"/>
    <property type="match status" value="1"/>
</dbReference>
<comment type="function">
    <text evidence="1">Multidrug efflux pump.</text>
</comment>
<feature type="transmembrane region" description="Helical" evidence="13">
    <location>
        <begin position="194"/>
        <end position="216"/>
    </location>
</feature>
<keyword evidence="7" id="KW-1003">Cell membrane</keyword>
<evidence type="ECO:0000256" key="13">
    <source>
        <dbReference type="SAM" id="Phobius"/>
    </source>
</evidence>
<dbReference type="NCBIfam" id="TIGR00797">
    <property type="entry name" value="matE"/>
    <property type="match status" value="1"/>
</dbReference>
<keyword evidence="6" id="KW-0050">Antiport</keyword>
<dbReference type="CDD" id="cd13131">
    <property type="entry name" value="MATE_NorM_like"/>
    <property type="match status" value="1"/>
</dbReference>
<feature type="transmembrane region" description="Helical" evidence="13">
    <location>
        <begin position="389"/>
        <end position="412"/>
    </location>
</feature>
<evidence type="ECO:0000256" key="8">
    <source>
        <dbReference type="ARBA" id="ARBA00022692"/>
    </source>
</evidence>
<dbReference type="PANTHER" id="PTHR43298:SF2">
    <property type="entry name" value="FMN_FAD EXPORTER YEEO-RELATED"/>
    <property type="match status" value="1"/>
</dbReference>
<dbReference type="GO" id="GO:0042910">
    <property type="term" value="F:xenobiotic transmembrane transporter activity"/>
    <property type="evidence" value="ECO:0007669"/>
    <property type="project" value="InterPro"/>
</dbReference>
<dbReference type="AlphaFoldDB" id="A0A9E8RZF6"/>
<dbReference type="GO" id="GO:0005886">
    <property type="term" value="C:plasma membrane"/>
    <property type="evidence" value="ECO:0007669"/>
    <property type="project" value="UniProtKB-SubCell"/>
</dbReference>
<reference evidence="14" key="1">
    <citation type="submission" date="2022-09" db="EMBL/GenBank/DDBJ databases">
        <title>Complete Genomes of Fervidibacillus albus and Fervidibacillus halotolerans isolated from tidal flat sediments.</title>
        <authorList>
            <person name="Kwon K.K."/>
            <person name="Yang S.-H."/>
            <person name="Park M.J."/>
            <person name="Oh H.-M."/>
        </authorList>
    </citation>
    <scope>NUCLEOTIDE SEQUENCE</scope>
    <source>
        <strain evidence="14">MEBiC13594</strain>
    </source>
</reference>
<feature type="transmembrane region" description="Helical" evidence="13">
    <location>
        <begin position="244"/>
        <end position="266"/>
    </location>
</feature>
<accession>A0A9E8RZF6</accession>
<gene>
    <name evidence="14" type="ORF">OE105_03995</name>
</gene>
<dbReference type="EMBL" id="CP106877">
    <property type="protein sequence ID" value="WAA13293.1"/>
    <property type="molecule type" value="Genomic_DNA"/>
</dbReference>
<evidence type="ECO:0000256" key="9">
    <source>
        <dbReference type="ARBA" id="ARBA00022989"/>
    </source>
</evidence>
<evidence type="ECO:0000256" key="12">
    <source>
        <dbReference type="ARBA" id="ARBA00031636"/>
    </source>
</evidence>
<dbReference type="InterPro" id="IPR002528">
    <property type="entry name" value="MATE_fam"/>
</dbReference>
<feature type="transmembrane region" description="Helical" evidence="13">
    <location>
        <begin position="91"/>
        <end position="111"/>
    </location>
</feature>
<evidence type="ECO:0000256" key="7">
    <source>
        <dbReference type="ARBA" id="ARBA00022475"/>
    </source>
</evidence>
<comment type="similarity">
    <text evidence="3">Belongs to the multi antimicrobial extrusion (MATE) (TC 2.A.66.1) family.</text>
</comment>
<feature type="transmembrane region" description="Helical" evidence="13">
    <location>
        <begin position="131"/>
        <end position="150"/>
    </location>
</feature>
<feature type="transmembrane region" description="Helical" evidence="13">
    <location>
        <begin position="162"/>
        <end position="182"/>
    </location>
</feature>
<organism evidence="14 15">
    <name type="scientific">Fervidibacillus halotolerans</name>
    <dbReference type="NCBI Taxonomy" id="2980027"/>
    <lineage>
        <taxon>Bacteria</taxon>
        <taxon>Bacillati</taxon>
        <taxon>Bacillota</taxon>
        <taxon>Bacilli</taxon>
        <taxon>Bacillales</taxon>
        <taxon>Bacillaceae</taxon>
        <taxon>Fervidibacillus</taxon>
    </lineage>
</organism>
<sequence length="453" mass="50347">MHKTNRLKEKTRMFFIIFIPIFITQIGLSLVQFFDTSMSGQVSSKDLAGVAIAGSLWSPIYTGLNGILIATTPIVSSLLGGNKKEEIRISVIQAIYVAIVIVMGILLIGVFSLKPLLQVMNLDQEVQRIAYYYLICLSFGIFPLFIYNVLRSFIDGLGQTKTTMFVTLLSVPINVFFNYLFIYGKFGFPKLGGIGAGIASAITYWIVLLITILIVIKHRPFSQYHLFSQFYSIQWEKWKEIFKIGIPIGLSIFFEVSIFSVITILMSHFDTITIASYQAAVNFTSILYMFPLSVSMALTILVAYETGSGRFKDAKQYSWLGVGLAVGMAAVNAFLLYIFKYDIAGLYTKEEEVLQLTATFLMFALAFQFSDGIQASVQGALRGYKDVNITFVTTLVAYWVIGLPLGALLANSTSLGPFGYWIGLIAGLTAGAIGLASRLVYTQKKLFYKVEKE</sequence>
<feature type="transmembrane region" description="Helical" evidence="13">
    <location>
        <begin position="418"/>
        <end position="441"/>
    </location>
</feature>
<evidence type="ECO:0000256" key="4">
    <source>
        <dbReference type="ARBA" id="ARBA00020268"/>
    </source>
</evidence>
<dbReference type="InterPro" id="IPR048279">
    <property type="entry name" value="MdtK-like"/>
</dbReference>
<evidence type="ECO:0000256" key="2">
    <source>
        <dbReference type="ARBA" id="ARBA00004651"/>
    </source>
</evidence>
<feature type="transmembrane region" description="Helical" evidence="13">
    <location>
        <begin position="12"/>
        <end position="34"/>
    </location>
</feature>
<name>A0A9E8RZF6_9BACI</name>
<keyword evidence="15" id="KW-1185">Reference proteome</keyword>
<evidence type="ECO:0000256" key="6">
    <source>
        <dbReference type="ARBA" id="ARBA00022449"/>
    </source>
</evidence>
<dbReference type="Pfam" id="PF01554">
    <property type="entry name" value="MatE"/>
    <property type="match status" value="2"/>
</dbReference>
<dbReference type="GO" id="GO:0006811">
    <property type="term" value="P:monoatomic ion transport"/>
    <property type="evidence" value="ECO:0007669"/>
    <property type="project" value="UniProtKB-KW"/>
</dbReference>
<evidence type="ECO:0000313" key="14">
    <source>
        <dbReference type="EMBL" id="WAA13293.1"/>
    </source>
</evidence>
<feature type="transmembrane region" description="Helical" evidence="13">
    <location>
        <begin position="317"/>
        <end position="339"/>
    </location>
</feature>
<dbReference type="GO" id="GO:0015297">
    <property type="term" value="F:antiporter activity"/>
    <property type="evidence" value="ECO:0007669"/>
    <property type="project" value="UniProtKB-KW"/>
</dbReference>
<keyword evidence="9 13" id="KW-1133">Transmembrane helix</keyword>
<evidence type="ECO:0000256" key="10">
    <source>
        <dbReference type="ARBA" id="ARBA00023065"/>
    </source>
</evidence>
<dbReference type="PANTHER" id="PTHR43298">
    <property type="entry name" value="MULTIDRUG RESISTANCE PROTEIN NORM-RELATED"/>
    <property type="match status" value="1"/>
</dbReference>
<feature type="transmembrane region" description="Helical" evidence="13">
    <location>
        <begin position="359"/>
        <end position="377"/>
    </location>
</feature>
<comment type="subcellular location">
    <subcellularLocation>
        <location evidence="2">Cell membrane</location>
        <topology evidence="2">Multi-pass membrane protein</topology>
    </subcellularLocation>
</comment>
<evidence type="ECO:0000256" key="3">
    <source>
        <dbReference type="ARBA" id="ARBA00010199"/>
    </source>
</evidence>
<proteinExistence type="inferred from homology"/>
<dbReference type="KEGG" id="fhl:OE105_03995"/>
<evidence type="ECO:0000256" key="11">
    <source>
        <dbReference type="ARBA" id="ARBA00023136"/>
    </source>
</evidence>
<keyword evidence="5" id="KW-0813">Transport</keyword>
<evidence type="ECO:0000256" key="1">
    <source>
        <dbReference type="ARBA" id="ARBA00003408"/>
    </source>
</evidence>
<keyword evidence="10" id="KW-0406">Ion transport</keyword>
<protein>
    <recommendedName>
        <fullName evidence="4">Probable multidrug resistance protein NorM</fullName>
    </recommendedName>
    <alternativeName>
        <fullName evidence="12">Multidrug-efflux transporter</fullName>
    </alternativeName>
</protein>
<evidence type="ECO:0000256" key="5">
    <source>
        <dbReference type="ARBA" id="ARBA00022448"/>
    </source>
</evidence>
<evidence type="ECO:0000313" key="15">
    <source>
        <dbReference type="Proteomes" id="UP001164726"/>
    </source>
</evidence>
<dbReference type="RefSeq" id="WP_275421449.1">
    <property type="nucleotide sequence ID" value="NZ_CP106877.1"/>
</dbReference>
<dbReference type="InterPro" id="IPR050222">
    <property type="entry name" value="MATE_MdtK"/>
</dbReference>
<keyword evidence="8 13" id="KW-0812">Transmembrane</keyword>